<keyword evidence="6 8" id="KW-0472">Membrane</keyword>
<keyword evidence="5 8" id="KW-1133">Transmembrane helix</keyword>
<dbReference type="PROSITE" id="PS50850">
    <property type="entry name" value="MFS"/>
    <property type="match status" value="1"/>
</dbReference>
<proteinExistence type="predicted"/>
<evidence type="ECO:0000313" key="11">
    <source>
        <dbReference type="Proteomes" id="UP000678276"/>
    </source>
</evidence>
<dbReference type="InterPro" id="IPR011701">
    <property type="entry name" value="MFS"/>
</dbReference>
<dbReference type="NCBIfam" id="TIGR00711">
    <property type="entry name" value="efflux_EmrB"/>
    <property type="match status" value="1"/>
</dbReference>
<dbReference type="CDD" id="cd17321">
    <property type="entry name" value="MFS_MMR_MDR_like"/>
    <property type="match status" value="1"/>
</dbReference>
<gene>
    <name evidence="10" type="ORF">J6595_00640</name>
</gene>
<dbReference type="InterPro" id="IPR036259">
    <property type="entry name" value="MFS_trans_sf"/>
</dbReference>
<evidence type="ECO:0000256" key="3">
    <source>
        <dbReference type="ARBA" id="ARBA00022475"/>
    </source>
</evidence>
<evidence type="ECO:0000256" key="2">
    <source>
        <dbReference type="ARBA" id="ARBA00022448"/>
    </source>
</evidence>
<feature type="transmembrane region" description="Helical" evidence="8">
    <location>
        <begin position="318"/>
        <end position="341"/>
    </location>
</feature>
<feature type="transmembrane region" description="Helical" evidence="8">
    <location>
        <begin position="227"/>
        <end position="250"/>
    </location>
</feature>
<comment type="subcellular location">
    <subcellularLocation>
        <location evidence="1">Cell membrane</location>
        <topology evidence="1">Multi-pass membrane protein</topology>
    </subcellularLocation>
</comment>
<accession>A0ABS4BBG6</accession>
<evidence type="ECO:0000259" key="9">
    <source>
        <dbReference type="PROSITE" id="PS50850"/>
    </source>
</evidence>
<feature type="domain" description="Major facilitator superfamily (MFS) profile" evidence="9">
    <location>
        <begin position="103"/>
        <end position="556"/>
    </location>
</feature>
<dbReference type="Proteomes" id="UP000678276">
    <property type="component" value="Unassembled WGS sequence"/>
</dbReference>
<comment type="caution">
    <text evidence="10">The sequence shown here is derived from an EMBL/GenBank/DDBJ whole genome shotgun (WGS) entry which is preliminary data.</text>
</comment>
<dbReference type="InterPro" id="IPR020846">
    <property type="entry name" value="MFS_dom"/>
</dbReference>
<feature type="transmembrane region" description="Helical" evidence="8">
    <location>
        <begin position="459"/>
        <end position="482"/>
    </location>
</feature>
<keyword evidence="11" id="KW-1185">Reference proteome</keyword>
<evidence type="ECO:0000256" key="4">
    <source>
        <dbReference type="ARBA" id="ARBA00022692"/>
    </source>
</evidence>
<dbReference type="SUPFAM" id="SSF103473">
    <property type="entry name" value="MFS general substrate transporter"/>
    <property type="match status" value="1"/>
</dbReference>
<sequence>MSLTSAGESHAAKRARVSPDFRPGPCVKSSSGTIPRIRYRPDGVFAERENAHFAFAYGRLCPCRLPWPAPHLAGLWTRPNKDLALTQLNSQDAAAPDSRRWLTLSILLLAGFMNLIDVTIVNVAIPSLKADLGASDSQIEWVVAGYIVAFALGLLPLGRLGDVVGRKRMFLIGISGFTLCSAFCGISPSVDLLIAARLLQGLTAAMMMPQVLALVQVTFPPEERGFAFSFFGVTAGIASVAGPLAGGALISANLYDLAWRPIFLVNLPIGIFAVIAGWLLIPNVAPGKRERIDVIGVLLAAATVFSIIIPLVEGREVGWPTWCFAMMAASIVTATAFVFWERHRERRKATQLLPMSLIRNRHFLLGLSMTSSLFAGIPGFFFIVAVFLQVGFGYTPLQSGLATVPFPVGVFLASLIAGQFGSRKVKARLIAGALTLAAGMAALYAVVGTVTDSVSHWSLLGPLFLCGLGMGTTVAPLFATILTVVEARDAGSGSGALQSFQQIGAALGVAVNGQIFFSALASAGEGPASYRDAFQTSIIFELAIFLLLAFLSSRLPIGADPKRSSDPHSASGRGDHAMIES</sequence>
<name>A0ABS4BBG6_9HYPH</name>
<dbReference type="Gene3D" id="1.20.1720.10">
    <property type="entry name" value="Multidrug resistance protein D"/>
    <property type="match status" value="1"/>
</dbReference>
<feature type="transmembrane region" description="Helical" evidence="8">
    <location>
        <begin position="137"/>
        <end position="157"/>
    </location>
</feature>
<feature type="transmembrane region" description="Helical" evidence="8">
    <location>
        <begin position="429"/>
        <end position="447"/>
    </location>
</feature>
<protein>
    <submittedName>
        <fullName evidence="10">MFS transporter</fullName>
    </submittedName>
</protein>
<dbReference type="Gene3D" id="1.20.1250.20">
    <property type="entry name" value="MFS general substrate transporter like domains"/>
    <property type="match status" value="1"/>
</dbReference>
<feature type="transmembrane region" description="Helical" evidence="8">
    <location>
        <begin position="400"/>
        <end position="417"/>
    </location>
</feature>
<organism evidence="10 11">
    <name type="scientific">Jiella mangrovi</name>
    <dbReference type="NCBI Taxonomy" id="2821407"/>
    <lineage>
        <taxon>Bacteria</taxon>
        <taxon>Pseudomonadati</taxon>
        <taxon>Pseudomonadota</taxon>
        <taxon>Alphaproteobacteria</taxon>
        <taxon>Hyphomicrobiales</taxon>
        <taxon>Aurantimonadaceae</taxon>
        <taxon>Jiella</taxon>
    </lineage>
</organism>
<feature type="transmembrane region" description="Helical" evidence="8">
    <location>
        <begin position="262"/>
        <end position="281"/>
    </location>
</feature>
<evidence type="ECO:0000256" key="8">
    <source>
        <dbReference type="SAM" id="Phobius"/>
    </source>
</evidence>
<feature type="region of interest" description="Disordered" evidence="7">
    <location>
        <begin position="560"/>
        <end position="581"/>
    </location>
</feature>
<feature type="transmembrane region" description="Helical" evidence="8">
    <location>
        <begin position="169"/>
        <end position="188"/>
    </location>
</feature>
<feature type="transmembrane region" description="Helical" evidence="8">
    <location>
        <begin position="194"/>
        <end position="215"/>
    </location>
</feature>
<feature type="transmembrane region" description="Helical" evidence="8">
    <location>
        <begin position="503"/>
        <end position="521"/>
    </location>
</feature>
<reference evidence="10 11" key="1">
    <citation type="submission" date="2021-04" db="EMBL/GenBank/DDBJ databases">
        <title>Whole genome sequence of Jiella sp. KSK16Y-1.</title>
        <authorList>
            <person name="Tuo L."/>
        </authorList>
    </citation>
    <scope>NUCLEOTIDE SEQUENCE [LARGE SCALE GENOMIC DNA]</scope>
    <source>
        <strain evidence="10 11">KSK16Y-1</strain>
    </source>
</reference>
<feature type="transmembrane region" description="Helical" evidence="8">
    <location>
        <begin position="101"/>
        <end position="125"/>
    </location>
</feature>
<feature type="transmembrane region" description="Helical" evidence="8">
    <location>
        <begin position="533"/>
        <end position="553"/>
    </location>
</feature>
<feature type="region of interest" description="Disordered" evidence="7">
    <location>
        <begin position="1"/>
        <end position="28"/>
    </location>
</feature>
<dbReference type="PANTHER" id="PTHR42718">
    <property type="entry name" value="MAJOR FACILITATOR SUPERFAMILY MULTIDRUG TRANSPORTER MFSC"/>
    <property type="match status" value="1"/>
</dbReference>
<evidence type="ECO:0000256" key="6">
    <source>
        <dbReference type="ARBA" id="ARBA00023136"/>
    </source>
</evidence>
<evidence type="ECO:0000256" key="5">
    <source>
        <dbReference type="ARBA" id="ARBA00022989"/>
    </source>
</evidence>
<feature type="transmembrane region" description="Helical" evidence="8">
    <location>
        <begin position="362"/>
        <end position="388"/>
    </location>
</feature>
<dbReference type="PANTHER" id="PTHR42718:SF39">
    <property type="entry name" value="ACTINORHODIN TRANSPORTER-RELATED"/>
    <property type="match status" value="1"/>
</dbReference>
<dbReference type="EMBL" id="JAGJCF010000001">
    <property type="protein sequence ID" value="MBP0614094.1"/>
    <property type="molecule type" value="Genomic_DNA"/>
</dbReference>
<keyword evidence="2" id="KW-0813">Transport</keyword>
<dbReference type="InterPro" id="IPR004638">
    <property type="entry name" value="EmrB-like"/>
</dbReference>
<keyword evidence="3" id="KW-1003">Cell membrane</keyword>
<feature type="transmembrane region" description="Helical" evidence="8">
    <location>
        <begin position="293"/>
        <end position="312"/>
    </location>
</feature>
<evidence type="ECO:0000256" key="7">
    <source>
        <dbReference type="SAM" id="MobiDB-lite"/>
    </source>
</evidence>
<keyword evidence="4 8" id="KW-0812">Transmembrane</keyword>
<evidence type="ECO:0000256" key="1">
    <source>
        <dbReference type="ARBA" id="ARBA00004651"/>
    </source>
</evidence>
<dbReference type="Pfam" id="PF07690">
    <property type="entry name" value="MFS_1"/>
    <property type="match status" value="1"/>
</dbReference>
<evidence type="ECO:0000313" key="10">
    <source>
        <dbReference type="EMBL" id="MBP0614094.1"/>
    </source>
</evidence>